<dbReference type="InterPro" id="IPR000821">
    <property type="entry name" value="Ala_racemase"/>
</dbReference>
<evidence type="ECO:0000256" key="8">
    <source>
        <dbReference type="ARBA" id="ARBA00022741"/>
    </source>
</evidence>
<evidence type="ECO:0000256" key="9">
    <source>
        <dbReference type="ARBA" id="ARBA00022840"/>
    </source>
</evidence>
<dbReference type="SUPFAM" id="SSF52540">
    <property type="entry name" value="P-loop containing nucleoside triphosphate hydrolases"/>
    <property type="match status" value="1"/>
</dbReference>
<dbReference type="GO" id="GO:0005524">
    <property type="term" value="F:ATP binding"/>
    <property type="evidence" value="ECO:0007669"/>
    <property type="project" value="UniProtKB-KW"/>
</dbReference>
<dbReference type="Proteomes" id="UP000198822">
    <property type="component" value="Chromosome I"/>
</dbReference>
<sequence length="302" mass="30992">MSAPIEPGLRRAPRRVASVDLAGRVVRLAGEVVSTKRVPAGHGVSYGSEHVTSGETTLALVALGYADGVPRTASGAPVTVDGVAHPIAGRVAMDQVVLDVGDAAVVPGAEAVLWGADGTPVGAWGDAARVPAPLLEAFVGPRVETIVEDVVVDADAMEALGRRLAGILGAGDVVVLTGELGAGKTTLTRGIGEGLGAVGTVASPTFVIARTHRTATVPLLHVDAYRLGDEAELDDLDLDVDASITIAEWGLPLVHAVDAWLHVEIVRTIGGDDVDEPRTVRLTGHGDRWPASRLLAFARGTA</sequence>
<comment type="function">
    <text evidence="13">Required for the formation of a threonylcarbamoyl group on adenosine at position 37 (t(6)A37) in tRNAs that read codons beginning with adenine. Is involved in the transfer of the threonylcarbamoyl moiety of threonylcarbamoyl-AMP (TC-AMP) to the N6 group of A37, together with TsaD and TsaB. TsaE seems to play an indirect role in the t(6)A biosynthesis pathway, possibly in regulating the core enzymatic function of TsaD.</text>
</comment>
<dbReference type="Gene3D" id="2.40.37.10">
    <property type="entry name" value="Lyase, Ornithine Decarboxylase, Chain A, domain 1"/>
    <property type="match status" value="1"/>
</dbReference>
<dbReference type="GO" id="GO:0006522">
    <property type="term" value="P:alanine metabolic process"/>
    <property type="evidence" value="ECO:0007669"/>
    <property type="project" value="InterPro"/>
</dbReference>
<gene>
    <name evidence="16" type="ORF">SAMN04489720_0962</name>
</gene>
<comment type="cofactor">
    <cofactor evidence="1">
        <name>pyridoxal 5'-phosphate</name>
        <dbReference type="ChEBI" id="CHEBI:597326"/>
    </cofactor>
</comment>
<keyword evidence="6" id="KW-0819">tRNA processing</keyword>
<feature type="domain" description="Alanine racemase C-terminal" evidence="15">
    <location>
        <begin position="25"/>
        <end position="148"/>
    </location>
</feature>
<dbReference type="SUPFAM" id="SSF50621">
    <property type="entry name" value="Alanine racemase C-terminal domain-like"/>
    <property type="match status" value="1"/>
</dbReference>
<keyword evidence="10" id="KW-0460">Magnesium</keyword>
<dbReference type="InterPro" id="IPR011079">
    <property type="entry name" value="Ala_racemase_C"/>
</dbReference>
<dbReference type="GO" id="GO:0046872">
    <property type="term" value="F:metal ion binding"/>
    <property type="evidence" value="ECO:0007669"/>
    <property type="project" value="UniProtKB-KW"/>
</dbReference>
<keyword evidence="11" id="KW-0663">Pyridoxal phosphate</keyword>
<keyword evidence="17" id="KW-1185">Reference proteome</keyword>
<keyword evidence="7" id="KW-0479">Metal-binding</keyword>
<evidence type="ECO:0000259" key="15">
    <source>
        <dbReference type="SMART" id="SM01005"/>
    </source>
</evidence>
<dbReference type="Gene3D" id="3.40.50.300">
    <property type="entry name" value="P-loop containing nucleotide triphosphate hydrolases"/>
    <property type="match status" value="1"/>
</dbReference>
<evidence type="ECO:0000256" key="10">
    <source>
        <dbReference type="ARBA" id="ARBA00022842"/>
    </source>
</evidence>
<dbReference type="InterPro" id="IPR027417">
    <property type="entry name" value="P-loop_NTPase"/>
</dbReference>
<keyword evidence="12" id="KW-0413">Isomerase</keyword>
<evidence type="ECO:0000313" key="16">
    <source>
        <dbReference type="EMBL" id="SDH33182.1"/>
    </source>
</evidence>
<dbReference type="Pfam" id="PF00842">
    <property type="entry name" value="Ala_racemase_C"/>
    <property type="match status" value="1"/>
</dbReference>
<keyword evidence="5" id="KW-0963">Cytoplasm</keyword>
<dbReference type="SMART" id="SM01005">
    <property type="entry name" value="Ala_racemase_C"/>
    <property type="match status" value="1"/>
</dbReference>
<dbReference type="RefSeq" id="WP_092502929.1">
    <property type="nucleotide sequence ID" value="NZ_LT629695.1"/>
</dbReference>
<comment type="similarity">
    <text evidence="3">Belongs to the TsaE family.</text>
</comment>
<organism evidence="16 17">
    <name type="scientific">Agrococcus jejuensis</name>
    <dbReference type="NCBI Taxonomy" id="399736"/>
    <lineage>
        <taxon>Bacteria</taxon>
        <taxon>Bacillati</taxon>
        <taxon>Actinomycetota</taxon>
        <taxon>Actinomycetes</taxon>
        <taxon>Micrococcales</taxon>
        <taxon>Microbacteriaceae</taxon>
        <taxon>Agrococcus</taxon>
    </lineage>
</organism>
<name>A0A1G8BIY3_9MICO</name>
<keyword evidence="8" id="KW-0547">Nucleotide-binding</keyword>
<evidence type="ECO:0000256" key="13">
    <source>
        <dbReference type="ARBA" id="ARBA00024908"/>
    </source>
</evidence>
<evidence type="ECO:0000256" key="2">
    <source>
        <dbReference type="ARBA" id="ARBA00004496"/>
    </source>
</evidence>
<dbReference type="InterPro" id="IPR009006">
    <property type="entry name" value="Ala_racemase/Decarboxylase_C"/>
</dbReference>
<proteinExistence type="inferred from homology"/>
<dbReference type="EMBL" id="LT629695">
    <property type="protein sequence ID" value="SDH33182.1"/>
    <property type="molecule type" value="Genomic_DNA"/>
</dbReference>
<evidence type="ECO:0000256" key="7">
    <source>
        <dbReference type="ARBA" id="ARBA00022723"/>
    </source>
</evidence>
<evidence type="ECO:0000256" key="5">
    <source>
        <dbReference type="ARBA" id="ARBA00022490"/>
    </source>
</evidence>
<dbReference type="PANTHER" id="PTHR33540">
    <property type="entry name" value="TRNA THREONYLCARBAMOYLADENOSINE BIOSYNTHESIS PROTEIN TSAE"/>
    <property type="match status" value="1"/>
</dbReference>
<evidence type="ECO:0000313" key="17">
    <source>
        <dbReference type="Proteomes" id="UP000198822"/>
    </source>
</evidence>
<keyword evidence="9" id="KW-0067">ATP-binding</keyword>
<evidence type="ECO:0000256" key="3">
    <source>
        <dbReference type="ARBA" id="ARBA00007599"/>
    </source>
</evidence>
<dbReference type="GO" id="GO:0002949">
    <property type="term" value="P:tRNA threonylcarbamoyladenosine modification"/>
    <property type="evidence" value="ECO:0007669"/>
    <property type="project" value="InterPro"/>
</dbReference>
<dbReference type="GO" id="GO:0005737">
    <property type="term" value="C:cytoplasm"/>
    <property type="evidence" value="ECO:0007669"/>
    <property type="project" value="UniProtKB-SubCell"/>
</dbReference>
<evidence type="ECO:0000256" key="1">
    <source>
        <dbReference type="ARBA" id="ARBA00001933"/>
    </source>
</evidence>
<dbReference type="AlphaFoldDB" id="A0A1G8BIY3"/>
<protein>
    <recommendedName>
        <fullName evidence="4">tRNA threonylcarbamoyladenosine biosynthesis protein TsaE</fullName>
    </recommendedName>
    <alternativeName>
        <fullName evidence="14">t(6)A37 threonylcarbamoyladenosine biosynthesis protein TsaE</fullName>
    </alternativeName>
</protein>
<dbReference type="PANTHER" id="PTHR33540:SF2">
    <property type="entry name" value="TRNA THREONYLCARBAMOYLADENOSINE BIOSYNTHESIS PROTEIN TSAE"/>
    <property type="match status" value="1"/>
</dbReference>
<dbReference type="STRING" id="399736.SAMN04489720_0962"/>
<accession>A0A1G8BIY3</accession>
<dbReference type="NCBIfam" id="TIGR00150">
    <property type="entry name" value="T6A_YjeE"/>
    <property type="match status" value="1"/>
</dbReference>
<dbReference type="Pfam" id="PF02367">
    <property type="entry name" value="TsaE"/>
    <property type="match status" value="1"/>
</dbReference>
<dbReference type="GO" id="GO:0008784">
    <property type="term" value="F:alanine racemase activity"/>
    <property type="evidence" value="ECO:0007669"/>
    <property type="project" value="InterPro"/>
</dbReference>
<dbReference type="PRINTS" id="PR00992">
    <property type="entry name" value="ALARACEMASE"/>
</dbReference>
<dbReference type="InterPro" id="IPR003442">
    <property type="entry name" value="T6A_TsaE"/>
</dbReference>
<evidence type="ECO:0000256" key="4">
    <source>
        <dbReference type="ARBA" id="ARBA00019010"/>
    </source>
</evidence>
<evidence type="ECO:0000256" key="12">
    <source>
        <dbReference type="ARBA" id="ARBA00023235"/>
    </source>
</evidence>
<evidence type="ECO:0000256" key="14">
    <source>
        <dbReference type="ARBA" id="ARBA00032441"/>
    </source>
</evidence>
<reference evidence="17" key="1">
    <citation type="submission" date="2016-10" db="EMBL/GenBank/DDBJ databases">
        <authorList>
            <person name="Varghese N."/>
            <person name="Submissions S."/>
        </authorList>
    </citation>
    <scope>NUCLEOTIDE SEQUENCE [LARGE SCALE GENOMIC DNA]</scope>
    <source>
        <strain evidence="17">DSM 22002</strain>
    </source>
</reference>
<comment type="subcellular location">
    <subcellularLocation>
        <location evidence="2">Cytoplasm</location>
    </subcellularLocation>
</comment>
<evidence type="ECO:0000256" key="11">
    <source>
        <dbReference type="ARBA" id="ARBA00022898"/>
    </source>
</evidence>
<evidence type="ECO:0000256" key="6">
    <source>
        <dbReference type="ARBA" id="ARBA00022694"/>
    </source>
</evidence>